<dbReference type="GO" id="GO:0007165">
    <property type="term" value="P:signal transduction"/>
    <property type="evidence" value="ECO:0007669"/>
    <property type="project" value="UniProtKB-KW"/>
</dbReference>
<dbReference type="PhylomeDB" id="B4JYW7"/>
<keyword evidence="4 11" id="KW-0812">Transmembrane</keyword>
<feature type="transmembrane region" description="Helical" evidence="11">
    <location>
        <begin position="393"/>
        <end position="414"/>
    </location>
</feature>
<dbReference type="eggNOG" id="ENOG502SAW0">
    <property type="taxonomic scope" value="Eukaryota"/>
</dbReference>
<dbReference type="EMBL" id="CH916378">
    <property type="protein sequence ID" value="EDV98582.1"/>
    <property type="molecule type" value="Genomic_DNA"/>
</dbReference>
<dbReference type="AlphaFoldDB" id="B4JYW7"/>
<keyword evidence="13" id="KW-1185">Reference proteome</keyword>
<dbReference type="Pfam" id="PF02949">
    <property type="entry name" value="7tm_6"/>
    <property type="match status" value="1"/>
</dbReference>
<feature type="transmembrane region" description="Helical" evidence="11">
    <location>
        <begin position="80"/>
        <end position="98"/>
    </location>
</feature>
<keyword evidence="7 11" id="KW-0472">Membrane</keyword>
<comment type="similarity">
    <text evidence="11">Belongs to the insect chemoreceptor superfamily. Heteromeric odorant receptor channel (TC 1.A.69) family.</text>
</comment>
<proteinExistence type="inferred from homology"/>
<evidence type="ECO:0000256" key="6">
    <source>
        <dbReference type="ARBA" id="ARBA00022989"/>
    </source>
</evidence>
<keyword evidence="8 11" id="KW-0675">Receptor</keyword>
<dbReference type="STRING" id="7222.B4JYW7"/>
<dbReference type="HOGENOM" id="CLU_657682_0_0_1"/>
<dbReference type="InParanoid" id="B4JYW7"/>
<evidence type="ECO:0000256" key="8">
    <source>
        <dbReference type="ARBA" id="ARBA00023170"/>
    </source>
</evidence>
<feature type="transmembrane region" description="Helical" evidence="11">
    <location>
        <begin position="46"/>
        <end position="68"/>
    </location>
</feature>
<keyword evidence="5 11" id="KW-0552">Olfaction</keyword>
<keyword evidence="2" id="KW-1003">Cell membrane</keyword>
<dbReference type="InterPro" id="IPR004117">
    <property type="entry name" value="7tm6_olfct_rcpt"/>
</dbReference>
<evidence type="ECO:0000256" key="10">
    <source>
        <dbReference type="ARBA" id="ARBA00038679"/>
    </source>
</evidence>
<evidence type="ECO:0000256" key="7">
    <source>
        <dbReference type="ARBA" id="ARBA00023136"/>
    </source>
</evidence>
<evidence type="ECO:0000313" key="12">
    <source>
        <dbReference type="EMBL" id="EDV98582.1"/>
    </source>
</evidence>
<gene>
    <name evidence="12" type="primary">Dgri\GH22378</name>
    <name evidence="12" type="ORF">Dgri_GH22378</name>
</gene>
<dbReference type="OMA" id="MILCSQR"/>
<evidence type="ECO:0000256" key="2">
    <source>
        <dbReference type="ARBA" id="ARBA00022475"/>
    </source>
</evidence>
<feature type="transmembrane region" description="Helical" evidence="11">
    <location>
        <begin position="146"/>
        <end position="168"/>
    </location>
</feature>
<dbReference type="OrthoDB" id="7604726at2759"/>
<evidence type="ECO:0000256" key="5">
    <source>
        <dbReference type="ARBA" id="ARBA00022725"/>
    </source>
</evidence>
<comment type="subcellular location">
    <subcellularLocation>
        <location evidence="1 11">Cell membrane</location>
        <topology evidence="1 11">Multi-pass membrane protein</topology>
    </subcellularLocation>
</comment>
<protein>
    <recommendedName>
        <fullName evidence="11">Odorant receptor</fullName>
    </recommendedName>
</protein>
<name>B4JYW7_DROGR</name>
<accession>B4JYW7</accession>
<dbReference type="FunCoup" id="B4JYW7">
    <property type="interactions" value="18"/>
</dbReference>
<feature type="transmembrane region" description="Helical" evidence="11">
    <location>
        <begin position="191"/>
        <end position="214"/>
    </location>
</feature>
<evidence type="ECO:0000256" key="4">
    <source>
        <dbReference type="ARBA" id="ARBA00022692"/>
    </source>
</evidence>
<dbReference type="KEGG" id="dgr:6569914"/>
<organism evidence="13">
    <name type="scientific">Drosophila grimshawi</name>
    <name type="common">Hawaiian fruit fly</name>
    <name type="synonym">Idiomyia grimshawi</name>
    <dbReference type="NCBI Taxonomy" id="7222"/>
    <lineage>
        <taxon>Eukaryota</taxon>
        <taxon>Metazoa</taxon>
        <taxon>Ecdysozoa</taxon>
        <taxon>Arthropoda</taxon>
        <taxon>Hexapoda</taxon>
        <taxon>Insecta</taxon>
        <taxon>Pterygota</taxon>
        <taxon>Neoptera</taxon>
        <taxon>Endopterygota</taxon>
        <taxon>Diptera</taxon>
        <taxon>Brachycera</taxon>
        <taxon>Muscomorpha</taxon>
        <taxon>Ephydroidea</taxon>
        <taxon>Drosophilidae</taxon>
        <taxon>Drosophila</taxon>
        <taxon>Hawaiian Drosophila</taxon>
    </lineage>
</organism>
<sequence>MFNPQPLRDNGFRIPMQCIWLKLNGCWPLETISQKLRPASLTRKNIYGLAYTLWAWYVIISVGITISFQTAFLVNNFGDIIMITESCCTTLMGALNFVRLMHLRLNQRKFYEIIQQFVVDIWIPNDSNVKVSNECRKWMNTYRVMSVLLSCLILMYCILPLVELFWIVGIDASTKPFPYKMLFPFNPYNNWIPYSLTYIFTAYAGICVVTTLFAEDSIFGFFVTYTCGQFRLLHERIDVLMDSTNVQMCPKSNIKQFHLKQIRELHSIAHHHNKIICFAKLLEDFFNPILLVNLTISALLICMVGFQLVTGKNMFIGDYIKFVVYISSAISQLYILCGNGDTLIQHSTITAYHLYNCGWEGTSKIPYNKEFRTSLEFMILCSQRPVRITAFKFSTLSLQSFAAILSTSMSYFTLLRSLYF</sequence>
<evidence type="ECO:0000256" key="1">
    <source>
        <dbReference type="ARBA" id="ARBA00004651"/>
    </source>
</evidence>
<evidence type="ECO:0000256" key="11">
    <source>
        <dbReference type="RuleBase" id="RU351113"/>
    </source>
</evidence>
<dbReference type="PANTHER" id="PTHR21137:SF44">
    <property type="entry name" value="ODORANT RECEPTOR 13A-RELATED"/>
    <property type="match status" value="1"/>
</dbReference>
<dbReference type="GO" id="GO:0004984">
    <property type="term" value="F:olfactory receptor activity"/>
    <property type="evidence" value="ECO:0007669"/>
    <property type="project" value="InterPro"/>
</dbReference>
<reference evidence="12 13" key="1">
    <citation type="journal article" date="2007" name="Nature">
        <title>Evolution of genes and genomes on the Drosophila phylogeny.</title>
        <authorList>
            <consortium name="Drosophila 12 Genomes Consortium"/>
            <person name="Clark A.G."/>
            <person name="Eisen M.B."/>
            <person name="Smith D.R."/>
            <person name="Bergman C.M."/>
            <person name="Oliver B."/>
            <person name="Markow T.A."/>
            <person name="Kaufman T.C."/>
            <person name="Kellis M."/>
            <person name="Gelbart W."/>
            <person name="Iyer V.N."/>
            <person name="Pollard D.A."/>
            <person name="Sackton T.B."/>
            <person name="Larracuente A.M."/>
            <person name="Singh N.D."/>
            <person name="Abad J.P."/>
            <person name="Abt D.N."/>
            <person name="Adryan B."/>
            <person name="Aguade M."/>
            <person name="Akashi H."/>
            <person name="Anderson W.W."/>
            <person name="Aquadro C.F."/>
            <person name="Ardell D.H."/>
            <person name="Arguello R."/>
            <person name="Artieri C.G."/>
            <person name="Barbash D.A."/>
            <person name="Barker D."/>
            <person name="Barsanti P."/>
            <person name="Batterham P."/>
            <person name="Batzoglou S."/>
            <person name="Begun D."/>
            <person name="Bhutkar A."/>
            <person name="Blanco E."/>
            <person name="Bosak S.A."/>
            <person name="Bradley R.K."/>
            <person name="Brand A.D."/>
            <person name="Brent M.R."/>
            <person name="Brooks A.N."/>
            <person name="Brown R.H."/>
            <person name="Butlin R.K."/>
            <person name="Caggese C."/>
            <person name="Calvi B.R."/>
            <person name="Bernardo de Carvalho A."/>
            <person name="Caspi A."/>
            <person name="Castrezana S."/>
            <person name="Celniker S.E."/>
            <person name="Chang J.L."/>
            <person name="Chapple C."/>
            <person name="Chatterji S."/>
            <person name="Chinwalla A."/>
            <person name="Civetta A."/>
            <person name="Clifton S.W."/>
            <person name="Comeron J.M."/>
            <person name="Costello J.C."/>
            <person name="Coyne J.A."/>
            <person name="Daub J."/>
            <person name="David R.G."/>
            <person name="Delcher A.L."/>
            <person name="Delehaunty K."/>
            <person name="Do C.B."/>
            <person name="Ebling H."/>
            <person name="Edwards K."/>
            <person name="Eickbush T."/>
            <person name="Evans J.D."/>
            <person name="Filipski A."/>
            <person name="Findeiss S."/>
            <person name="Freyhult E."/>
            <person name="Fulton L."/>
            <person name="Fulton R."/>
            <person name="Garcia A.C."/>
            <person name="Gardiner A."/>
            <person name="Garfield D.A."/>
            <person name="Garvin B.E."/>
            <person name="Gibson G."/>
            <person name="Gilbert D."/>
            <person name="Gnerre S."/>
            <person name="Godfrey J."/>
            <person name="Good R."/>
            <person name="Gotea V."/>
            <person name="Gravely B."/>
            <person name="Greenberg A.J."/>
            <person name="Griffiths-Jones S."/>
            <person name="Gross S."/>
            <person name="Guigo R."/>
            <person name="Gustafson E.A."/>
            <person name="Haerty W."/>
            <person name="Hahn M.W."/>
            <person name="Halligan D.L."/>
            <person name="Halpern A.L."/>
            <person name="Halter G.M."/>
            <person name="Han M.V."/>
            <person name="Heger A."/>
            <person name="Hillier L."/>
            <person name="Hinrichs A.S."/>
            <person name="Holmes I."/>
            <person name="Hoskins R.A."/>
            <person name="Hubisz M.J."/>
            <person name="Hultmark D."/>
            <person name="Huntley M.A."/>
            <person name="Jaffe D.B."/>
            <person name="Jagadeeshan S."/>
            <person name="Jeck W.R."/>
            <person name="Johnson J."/>
            <person name="Jones C.D."/>
            <person name="Jordan W.C."/>
            <person name="Karpen G.H."/>
            <person name="Kataoka E."/>
            <person name="Keightley P.D."/>
            <person name="Kheradpour P."/>
            <person name="Kirkness E.F."/>
            <person name="Koerich L.B."/>
            <person name="Kristiansen K."/>
            <person name="Kudrna D."/>
            <person name="Kulathinal R.J."/>
            <person name="Kumar S."/>
            <person name="Kwok R."/>
            <person name="Lander E."/>
            <person name="Langley C.H."/>
            <person name="Lapoint R."/>
            <person name="Lazzaro B.P."/>
            <person name="Lee S.J."/>
            <person name="Levesque L."/>
            <person name="Li R."/>
            <person name="Lin C.F."/>
            <person name="Lin M.F."/>
            <person name="Lindblad-Toh K."/>
            <person name="Llopart A."/>
            <person name="Long M."/>
            <person name="Low L."/>
            <person name="Lozovsky E."/>
            <person name="Lu J."/>
            <person name="Luo M."/>
            <person name="Machado C.A."/>
            <person name="Makalowski W."/>
            <person name="Marzo M."/>
            <person name="Matsuda M."/>
            <person name="Matzkin L."/>
            <person name="McAllister B."/>
            <person name="McBride C.S."/>
            <person name="McKernan B."/>
            <person name="McKernan K."/>
            <person name="Mendez-Lago M."/>
            <person name="Minx P."/>
            <person name="Mollenhauer M.U."/>
            <person name="Montooth K."/>
            <person name="Mount S.M."/>
            <person name="Mu X."/>
            <person name="Myers E."/>
            <person name="Negre B."/>
            <person name="Newfeld S."/>
            <person name="Nielsen R."/>
            <person name="Noor M.A."/>
            <person name="O'Grady P."/>
            <person name="Pachter L."/>
            <person name="Papaceit M."/>
            <person name="Parisi M.J."/>
            <person name="Parisi M."/>
            <person name="Parts L."/>
            <person name="Pedersen J.S."/>
            <person name="Pesole G."/>
            <person name="Phillippy A.M."/>
            <person name="Ponting C.P."/>
            <person name="Pop M."/>
            <person name="Porcelli D."/>
            <person name="Powell J.R."/>
            <person name="Prohaska S."/>
            <person name="Pruitt K."/>
            <person name="Puig M."/>
            <person name="Quesneville H."/>
            <person name="Ram K.R."/>
            <person name="Rand D."/>
            <person name="Rasmussen M.D."/>
            <person name="Reed L.K."/>
            <person name="Reenan R."/>
            <person name="Reily A."/>
            <person name="Remington K.A."/>
            <person name="Rieger T.T."/>
            <person name="Ritchie M.G."/>
            <person name="Robin C."/>
            <person name="Rogers Y.H."/>
            <person name="Rohde C."/>
            <person name="Rozas J."/>
            <person name="Rubenfield M.J."/>
            <person name="Ruiz A."/>
            <person name="Russo S."/>
            <person name="Salzberg S.L."/>
            <person name="Sanchez-Gracia A."/>
            <person name="Saranga D.J."/>
            <person name="Sato H."/>
            <person name="Schaeffer S.W."/>
            <person name="Schatz M.C."/>
            <person name="Schlenke T."/>
            <person name="Schwartz R."/>
            <person name="Segarra C."/>
            <person name="Singh R.S."/>
            <person name="Sirot L."/>
            <person name="Sirota M."/>
            <person name="Sisneros N.B."/>
            <person name="Smith C.D."/>
            <person name="Smith T.F."/>
            <person name="Spieth J."/>
            <person name="Stage D.E."/>
            <person name="Stark A."/>
            <person name="Stephan W."/>
            <person name="Strausberg R.L."/>
            <person name="Strempel S."/>
            <person name="Sturgill D."/>
            <person name="Sutton G."/>
            <person name="Sutton G.G."/>
            <person name="Tao W."/>
            <person name="Teichmann S."/>
            <person name="Tobari Y.N."/>
            <person name="Tomimura Y."/>
            <person name="Tsolas J.M."/>
            <person name="Valente V.L."/>
            <person name="Venter E."/>
            <person name="Venter J.C."/>
            <person name="Vicario S."/>
            <person name="Vieira F.G."/>
            <person name="Vilella A.J."/>
            <person name="Villasante A."/>
            <person name="Walenz B."/>
            <person name="Wang J."/>
            <person name="Wasserman M."/>
            <person name="Watts T."/>
            <person name="Wilson D."/>
            <person name="Wilson R.K."/>
            <person name="Wing R.A."/>
            <person name="Wolfner M.F."/>
            <person name="Wong A."/>
            <person name="Wong G.K."/>
            <person name="Wu C.I."/>
            <person name="Wu G."/>
            <person name="Yamamoto D."/>
            <person name="Yang H.P."/>
            <person name="Yang S.P."/>
            <person name="Yorke J.A."/>
            <person name="Yoshida K."/>
            <person name="Zdobnov E."/>
            <person name="Zhang P."/>
            <person name="Zhang Y."/>
            <person name="Zimin A.V."/>
            <person name="Baldwin J."/>
            <person name="Abdouelleil A."/>
            <person name="Abdulkadir J."/>
            <person name="Abebe A."/>
            <person name="Abera B."/>
            <person name="Abreu J."/>
            <person name="Acer S.C."/>
            <person name="Aftuck L."/>
            <person name="Alexander A."/>
            <person name="An P."/>
            <person name="Anderson E."/>
            <person name="Anderson S."/>
            <person name="Arachi H."/>
            <person name="Azer M."/>
            <person name="Bachantsang P."/>
            <person name="Barry A."/>
            <person name="Bayul T."/>
            <person name="Berlin A."/>
            <person name="Bessette D."/>
            <person name="Bloom T."/>
            <person name="Blye J."/>
            <person name="Boguslavskiy L."/>
            <person name="Bonnet C."/>
            <person name="Boukhgalter B."/>
            <person name="Bourzgui I."/>
            <person name="Brown A."/>
            <person name="Cahill P."/>
            <person name="Channer S."/>
            <person name="Cheshatsang Y."/>
            <person name="Chuda L."/>
            <person name="Citroen M."/>
            <person name="Collymore A."/>
            <person name="Cooke P."/>
            <person name="Costello M."/>
            <person name="D'Aco K."/>
            <person name="Daza R."/>
            <person name="De Haan G."/>
            <person name="DeGray S."/>
            <person name="DeMaso C."/>
            <person name="Dhargay N."/>
            <person name="Dooley K."/>
            <person name="Dooley E."/>
            <person name="Doricent M."/>
            <person name="Dorje P."/>
            <person name="Dorjee K."/>
            <person name="Dupes A."/>
            <person name="Elong R."/>
            <person name="Falk J."/>
            <person name="Farina A."/>
            <person name="Faro S."/>
            <person name="Ferguson D."/>
            <person name="Fisher S."/>
            <person name="Foley C.D."/>
            <person name="Franke A."/>
            <person name="Friedrich D."/>
            <person name="Gadbois L."/>
            <person name="Gearin G."/>
            <person name="Gearin C.R."/>
            <person name="Giannoukos G."/>
            <person name="Goode T."/>
            <person name="Graham J."/>
            <person name="Grandbois E."/>
            <person name="Grewal S."/>
            <person name="Gyaltsen K."/>
            <person name="Hafez N."/>
            <person name="Hagos B."/>
            <person name="Hall J."/>
            <person name="Henson C."/>
            <person name="Hollinger A."/>
            <person name="Honan T."/>
            <person name="Huard M.D."/>
            <person name="Hughes L."/>
            <person name="Hurhula B."/>
            <person name="Husby M.E."/>
            <person name="Kamat A."/>
            <person name="Kanga B."/>
            <person name="Kashin S."/>
            <person name="Khazanovich D."/>
            <person name="Kisner P."/>
            <person name="Lance K."/>
            <person name="Lara M."/>
            <person name="Lee W."/>
            <person name="Lennon N."/>
            <person name="Letendre F."/>
            <person name="LeVine R."/>
            <person name="Lipovsky A."/>
            <person name="Liu X."/>
            <person name="Liu J."/>
            <person name="Liu S."/>
            <person name="Lokyitsang T."/>
            <person name="Lokyitsang Y."/>
            <person name="Lubonja R."/>
            <person name="Lui A."/>
            <person name="MacDonald P."/>
            <person name="Magnisalis V."/>
            <person name="Maru K."/>
            <person name="Matthews C."/>
            <person name="McCusker W."/>
            <person name="McDonough S."/>
            <person name="Mehta T."/>
            <person name="Meldrim J."/>
            <person name="Meneus L."/>
            <person name="Mihai O."/>
            <person name="Mihalev A."/>
            <person name="Mihova T."/>
            <person name="Mittelman R."/>
            <person name="Mlenga V."/>
            <person name="Montmayeur A."/>
            <person name="Mulrain L."/>
            <person name="Navidi A."/>
            <person name="Naylor J."/>
            <person name="Negash T."/>
            <person name="Nguyen T."/>
            <person name="Nguyen N."/>
            <person name="Nicol R."/>
            <person name="Norbu C."/>
            <person name="Norbu N."/>
            <person name="Novod N."/>
            <person name="O'Neill B."/>
            <person name="Osman S."/>
            <person name="Markiewicz E."/>
            <person name="Oyono O.L."/>
            <person name="Patti C."/>
            <person name="Phunkhang P."/>
            <person name="Pierre F."/>
            <person name="Priest M."/>
            <person name="Raghuraman S."/>
            <person name="Rege F."/>
            <person name="Reyes R."/>
            <person name="Rise C."/>
            <person name="Rogov P."/>
            <person name="Ross K."/>
            <person name="Ryan E."/>
            <person name="Settipalli S."/>
            <person name="Shea T."/>
            <person name="Sherpa N."/>
            <person name="Shi L."/>
            <person name="Shih D."/>
            <person name="Sparrow T."/>
            <person name="Spaulding J."/>
            <person name="Stalker J."/>
            <person name="Stange-Thomann N."/>
            <person name="Stavropoulos S."/>
            <person name="Stone C."/>
            <person name="Strader C."/>
            <person name="Tesfaye S."/>
            <person name="Thomson T."/>
            <person name="Thoulutsang Y."/>
            <person name="Thoulutsang D."/>
            <person name="Topham K."/>
            <person name="Topping I."/>
            <person name="Tsamla T."/>
            <person name="Vassiliev H."/>
            <person name="Vo A."/>
            <person name="Wangchuk T."/>
            <person name="Wangdi T."/>
            <person name="Weiand M."/>
            <person name="Wilkinson J."/>
            <person name="Wilson A."/>
            <person name="Yadav S."/>
            <person name="Young G."/>
            <person name="Yu Q."/>
            <person name="Zembek L."/>
            <person name="Zhong D."/>
            <person name="Zimmer A."/>
            <person name="Zwirko Z."/>
            <person name="Jaffe D.B."/>
            <person name="Alvarez P."/>
            <person name="Brockman W."/>
            <person name="Butler J."/>
            <person name="Chin C."/>
            <person name="Gnerre S."/>
            <person name="Grabherr M."/>
            <person name="Kleber M."/>
            <person name="Mauceli E."/>
            <person name="MacCallum I."/>
        </authorList>
    </citation>
    <scope>NUCLEOTIDE SEQUENCE [LARGE SCALE GENOMIC DNA]</scope>
    <source>
        <strain evidence="13">Tucson 15287-2541.00</strain>
    </source>
</reference>
<keyword evidence="6 11" id="KW-1133">Transmembrane helix</keyword>
<dbReference type="PANTHER" id="PTHR21137">
    <property type="entry name" value="ODORANT RECEPTOR"/>
    <property type="match status" value="1"/>
</dbReference>
<keyword evidence="3 11" id="KW-0716">Sensory transduction</keyword>
<evidence type="ECO:0000256" key="9">
    <source>
        <dbReference type="ARBA" id="ARBA00023224"/>
    </source>
</evidence>
<keyword evidence="9 11" id="KW-0807">Transducer</keyword>
<dbReference type="Proteomes" id="UP000001070">
    <property type="component" value="Unassembled WGS sequence"/>
</dbReference>
<comment type="subunit">
    <text evidence="10">Interacts with Orco. Complexes exist early in the endomembrane system in olfactory sensory neurons (OSNs), coupling these complexes to the conserved ciliary trafficking pathway.</text>
</comment>
<feature type="transmembrane region" description="Helical" evidence="11">
    <location>
        <begin position="285"/>
        <end position="307"/>
    </location>
</feature>
<evidence type="ECO:0000313" key="13">
    <source>
        <dbReference type="Proteomes" id="UP000001070"/>
    </source>
</evidence>
<feature type="transmembrane region" description="Helical" evidence="11">
    <location>
        <begin position="319"/>
        <end position="337"/>
    </location>
</feature>
<evidence type="ECO:0000256" key="3">
    <source>
        <dbReference type="ARBA" id="ARBA00022606"/>
    </source>
</evidence>
<dbReference type="GO" id="GO:0005549">
    <property type="term" value="F:odorant binding"/>
    <property type="evidence" value="ECO:0007669"/>
    <property type="project" value="InterPro"/>
</dbReference>
<dbReference type="GO" id="GO:0005886">
    <property type="term" value="C:plasma membrane"/>
    <property type="evidence" value="ECO:0007669"/>
    <property type="project" value="UniProtKB-SubCell"/>
</dbReference>